<evidence type="ECO:0000313" key="1">
    <source>
        <dbReference type="EMBL" id="ADQ80471.1"/>
    </source>
</evidence>
<protein>
    <submittedName>
        <fullName evidence="1">Uncharacterized protein</fullName>
    </submittedName>
</protein>
<dbReference type="AlphaFoldDB" id="E4T6X7"/>
<sequence length="43" mass="5235">MKHIFILFTFTYSISFHGITQIKRMKKNVKQKNVNESKIFFLK</sequence>
<keyword evidence="2" id="KW-1185">Reference proteome</keyword>
<evidence type="ECO:0000313" key="2">
    <source>
        <dbReference type="Proteomes" id="UP000008718"/>
    </source>
</evidence>
<reference key="1">
    <citation type="submission" date="2010-11" db="EMBL/GenBank/DDBJ databases">
        <title>The complete genome of Paludibacter propionicigenes DSM 17365.</title>
        <authorList>
            <consortium name="US DOE Joint Genome Institute (JGI-PGF)"/>
            <person name="Lucas S."/>
            <person name="Copeland A."/>
            <person name="Lapidus A."/>
            <person name="Bruce D."/>
            <person name="Goodwin L."/>
            <person name="Pitluck S."/>
            <person name="Kyrpides N."/>
            <person name="Mavromatis K."/>
            <person name="Ivanova N."/>
            <person name="Munk A.C."/>
            <person name="Brettin T."/>
            <person name="Detter J.C."/>
            <person name="Han C."/>
            <person name="Tapia R."/>
            <person name="Land M."/>
            <person name="Hauser L."/>
            <person name="Markowitz V."/>
            <person name="Cheng J.-F."/>
            <person name="Hugenholtz P."/>
            <person name="Woyke T."/>
            <person name="Wu D."/>
            <person name="Gronow S."/>
            <person name="Wellnitz S."/>
            <person name="Brambilla E."/>
            <person name="Klenk H.-P."/>
            <person name="Eisen J.A."/>
        </authorList>
    </citation>
    <scope>NUCLEOTIDE SEQUENCE</scope>
    <source>
        <strain>WB4</strain>
    </source>
</reference>
<accession>E4T6X7</accession>
<organism evidence="1 2">
    <name type="scientific">Paludibacter propionicigenes (strain DSM 17365 / JCM 13257 / WB4)</name>
    <dbReference type="NCBI Taxonomy" id="694427"/>
    <lineage>
        <taxon>Bacteria</taxon>
        <taxon>Pseudomonadati</taxon>
        <taxon>Bacteroidota</taxon>
        <taxon>Bacteroidia</taxon>
        <taxon>Bacteroidales</taxon>
        <taxon>Paludibacteraceae</taxon>
        <taxon>Paludibacter</taxon>
    </lineage>
</organism>
<dbReference type="EMBL" id="CP002345">
    <property type="protein sequence ID" value="ADQ80471.1"/>
    <property type="molecule type" value="Genomic_DNA"/>
</dbReference>
<gene>
    <name evidence="1" type="ordered locus">Palpr_2337</name>
</gene>
<dbReference type="Proteomes" id="UP000008718">
    <property type="component" value="Chromosome"/>
</dbReference>
<dbReference type="HOGENOM" id="CLU_3237055_0_0_10"/>
<proteinExistence type="predicted"/>
<dbReference type="STRING" id="694427.Palpr_2337"/>
<name>E4T6X7_PALPW</name>
<dbReference type="KEGG" id="ppn:Palpr_2337"/>
<reference evidence="1 2" key="2">
    <citation type="journal article" date="2011" name="Stand. Genomic Sci.">
        <title>Complete genome sequence of Paludibacter propionicigenes type strain (WB4).</title>
        <authorList>
            <person name="Gronow S."/>
            <person name="Munk C."/>
            <person name="Lapidus A."/>
            <person name="Nolan M."/>
            <person name="Lucas S."/>
            <person name="Hammon N."/>
            <person name="Deshpande S."/>
            <person name="Cheng J.F."/>
            <person name="Tapia R."/>
            <person name="Han C."/>
            <person name="Goodwin L."/>
            <person name="Pitluck S."/>
            <person name="Liolios K."/>
            <person name="Ivanova N."/>
            <person name="Mavromatis K."/>
            <person name="Mikhailova N."/>
            <person name="Pati A."/>
            <person name="Chen A."/>
            <person name="Palaniappan K."/>
            <person name="Land M."/>
            <person name="Hauser L."/>
            <person name="Chang Y.J."/>
            <person name="Jeffries C.D."/>
            <person name="Brambilla E."/>
            <person name="Rohde M."/>
            <person name="Goker M."/>
            <person name="Detter J.C."/>
            <person name="Woyke T."/>
            <person name="Bristow J."/>
            <person name="Eisen J.A."/>
            <person name="Markowitz V."/>
            <person name="Hugenholtz P."/>
            <person name="Kyrpides N.C."/>
            <person name="Klenk H.P."/>
        </authorList>
    </citation>
    <scope>NUCLEOTIDE SEQUENCE [LARGE SCALE GENOMIC DNA]</scope>
    <source>
        <strain evidence="2">DSM 17365 / JCM 13257 / WB4</strain>
    </source>
</reference>